<keyword evidence="3" id="KW-1185">Reference proteome</keyword>
<proteinExistence type="predicted"/>
<evidence type="ECO:0000313" key="3">
    <source>
        <dbReference type="Proteomes" id="UP000287033"/>
    </source>
</evidence>
<feature type="compositionally biased region" description="Basic and acidic residues" evidence="1">
    <location>
        <begin position="54"/>
        <end position="73"/>
    </location>
</feature>
<reference evidence="2 3" key="1">
    <citation type="journal article" date="2018" name="Nat. Ecol. Evol.">
        <title>Shark genomes provide insights into elasmobranch evolution and the origin of vertebrates.</title>
        <authorList>
            <person name="Hara Y"/>
            <person name="Yamaguchi K"/>
            <person name="Onimaru K"/>
            <person name="Kadota M"/>
            <person name="Koyanagi M"/>
            <person name="Keeley SD"/>
            <person name="Tatsumi K"/>
            <person name="Tanaka K"/>
            <person name="Motone F"/>
            <person name="Kageyama Y"/>
            <person name="Nozu R"/>
            <person name="Adachi N"/>
            <person name="Nishimura O"/>
            <person name="Nakagawa R"/>
            <person name="Tanegashima C"/>
            <person name="Kiyatake I"/>
            <person name="Matsumoto R"/>
            <person name="Murakumo K"/>
            <person name="Nishida K"/>
            <person name="Terakita A"/>
            <person name="Kuratani S"/>
            <person name="Sato K"/>
            <person name="Hyodo S Kuraku.S."/>
        </authorList>
    </citation>
    <scope>NUCLEOTIDE SEQUENCE [LARGE SCALE GENOMIC DNA]</scope>
</reference>
<protein>
    <submittedName>
        <fullName evidence="2">Uncharacterized protein</fullName>
    </submittedName>
</protein>
<evidence type="ECO:0000313" key="2">
    <source>
        <dbReference type="EMBL" id="GCC45967.1"/>
    </source>
</evidence>
<sequence>APGCPVVKVLIGLLKAPWGSQAPPPRVHPPQGSSLRRARNPFRGVLAPAGNKQPADRKRAESAAREELKFKSE</sequence>
<feature type="non-terminal residue" evidence="2">
    <location>
        <position position="1"/>
    </location>
</feature>
<feature type="region of interest" description="Disordered" evidence="1">
    <location>
        <begin position="17"/>
        <end position="73"/>
    </location>
</feature>
<accession>A0A401TTL1</accession>
<name>A0A401TTL1_CHIPU</name>
<dbReference type="AlphaFoldDB" id="A0A401TTL1"/>
<organism evidence="2 3">
    <name type="scientific">Chiloscyllium punctatum</name>
    <name type="common">Brownbanded bambooshark</name>
    <name type="synonym">Hemiscyllium punctatum</name>
    <dbReference type="NCBI Taxonomy" id="137246"/>
    <lineage>
        <taxon>Eukaryota</taxon>
        <taxon>Metazoa</taxon>
        <taxon>Chordata</taxon>
        <taxon>Craniata</taxon>
        <taxon>Vertebrata</taxon>
        <taxon>Chondrichthyes</taxon>
        <taxon>Elasmobranchii</taxon>
        <taxon>Galeomorphii</taxon>
        <taxon>Galeoidea</taxon>
        <taxon>Orectolobiformes</taxon>
        <taxon>Hemiscylliidae</taxon>
        <taxon>Chiloscyllium</taxon>
    </lineage>
</organism>
<evidence type="ECO:0000256" key="1">
    <source>
        <dbReference type="SAM" id="MobiDB-lite"/>
    </source>
</evidence>
<dbReference type="Proteomes" id="UP000287033">
    <property type="component" value="Unassembled WGS sequence"/>
</dbReference>
<dbReference type="EMBL" id="BEZZ01174270">
    <property type="protein sequence ID" value="GCC45967.1"/>
    <property type="molecule type" value="Genomic_DNA"/>
</dbReference>
<gene>
    <name evidence="2" type="ORF">chiPu_0030088</name>
</gene>
<comment type="caution">
    <text evidence="2">The sequence shown here is derived from an EMBL/GenBank/DDBJ whole genome shotgun (WGS) entry which is preliminary data.</text>
</comment>